<organism evidence="1">
    <name type="scientific">Pseudomonas peradeniyensis</name>
    <dbReference type="NCBI Taxonomy" id="2745488"/>
    <lineage>
        <taxon>Bacteria</taxon>
        <taxon>Pseudomonadati</taxon>
        <taxon>Pseudomonadota</taxon>
        <taxon>Gammaproteobacteria</taxon>
        <taxon>Pseudomonadales</taxon>
        <taxon>Pseudomonadaceae</taxon>
        <taxon>Pseudomonas</taxon>
    </lineage>
</organism>
<dbReference type="EMBL" id="JABWRJ010000016">
    <property type="protein sequence ID" value="MBC3446906.1"/>
    <property type="molecule type" value="Genomic_DNA"/>
</dbReference>
<evidence type="ECO:0000313" key="1">
    <source>
        <dbReference type="EMBL" id="MBC3446906.1"/>
    </source>
</evidence>
<protein>
    <submittedName>
        <fullName evidence="1">Uncharacterized protein</fullName>
    </submittedName>
</protein>
<gene>
    <name evidence="1" type="ORF">HU751_14070</name>
</gene>
<dbReference type="AlphaFoldDB" id="A0A923G8Z5"/>
<sequence length="102" mass="11009">MDSAKPQVLKVDRCANAAFIAVSILEDSDDGVKQHLALTGALEGLSKGKLGEATPTALELKVTHQYAYRESIGMPRPFGKREHDWLIAQAAGGCVMWMPLEG</sequence>
<reference evidence="1" key="2">
    <citation type="submission" date="2020-07" db="EMBL/GenBank/DDBJ databases">
        <authorList>
            <person name="Lood C."/>
            <person name="Girard L."/>
        </authorList>
    </citation>
    <scope>NUCLEOTIDE SEQUENCE</scope>
    <source>
        <strain evidence="1">BW13M1</strain>
    </source>
</reference>
<proteinExistence type="predicted"/>
<name>A0A923G8Z5_9PSED</name>
<comment type="caution">
    <text evidence="1">The sequence shown here is derived from an EMBL/GenBank/DDBJ whole genome shotgun (WGS) entry which is preliminary data.</text>
</comment>
<reference evidence="1" key="1">
    <citation type="journal article" date="2020" name="Microorganisms">
        <title>Reliable Identification of Environmental Pseudomonas Isolates Using the rpoD Gene.</title>
        <authorList>
            <consortium name="The Broad Institute Genome Sequencing Platform"/>
            <person name="Girard L."/>
            <person name="Lood C."/>
            <person name="Rokni-Zadeh H."/>
            <person name="van Noort V."/>
            <person name="Lavigne R."/>
            <person name="De Mot R."/>
        </authorList>
    </citation>
    <scope>NUCLEOTIDE SEQUENCE</scope>
    <source>
        <strain evidence="1">BW13M1</strain>
    </source>
</reference>
<accession>A0A923G8Z5</accession>